<keyword evidence="4" id="KW-0963">Cytoplasm</keyword>
<evidence type="ECO:0000256" key="12">
    <source>
        <dbReference type="PROSITE-ProRule" id="PRU10141"/>
    </source>
</evidence>
<organism evidence="16 17">
    <name type="scientific">Sparus aurata</name>
    <name type="common">Gilthead sea bream</name>
    <dbReference type="NCBI Taxonomy" id="8175"/>
    <lineage>
        <taxon>Eukaryota</taxon>
        <taxon>Metazoa</taxon>
        <taxon>Chordata</taxon>
        <taxon>Craniata</taxon>
        <taxon>Vertebrata</taxon>
        <taxon>Euteleostomi</taxon>
        <taxon>Actinopterygii</taxon>
        <taxon>Neopterygii</taxon>
        <taxon>Teleostei</taxon>
        <taxon>Neoteleostei</taxon>
        <taxon>Acanthomorphata</taxon>
        <taxon>Eupercaria</taxon>
        <taxon>Spariformes</taxon>
        <taxon>Sparidae</taxon>
        <taxon>Sparus</taxon>
    </lineage>
</organism>
<dbReference type="PROSITE" id="PS50853">
    <property type="entry name" value="FN3"/>
    <property type="match status" value="1"/>
</dbReference>
<evidence type="ECO:0000313" key="17">
    <source>
        <dbReference type="Proteomes" id="UP000472265"/>
    </source>
</evidence>
<dbReference type="InterPro" id="IPR011009">
    <property type="entry name" value="Kinase-like_dom_sf"/>
</dbReference>
<feature type="binding site" evidence="12">
    <location>
        <position position="34"/>
    </location>
    <ligand>
        <name>ATP</name>
        <dbReference type="ChEBI" id="CHEBI:30616"/>
    </ligand>
</feature>
<evidence type="ECO:0000256" key="10">
    <source>
        <dbReference type="ARBA" id="ARBA00047811"/>
    </source>
</evidence>
<dbReference type="Gene3D" id="1.10.510.10">
    <property type="entry name" value="Transferase(Phosphotransferase) domain 1"/>
    <property type="match status" value="1"/>
</dbReference>
<dbReference type="CDD" id="cd00063">
    <property type="entry name" value="FN3"/>
    <property type="match status" value="1"/>
</dbReference>
<evidence type="ECO:0000256" key="4">
    <source>
        <dbReference type="ARBA" id="ARBA00022490"/>
    </source>
</evidence>
<dbReference type="PROSITE" id="PS00107">
    <property type="entry name" value="PROTEIN_KINASE_ATP"/>
    <property type="match status" value="1"/>
</dbReference>
<dbReference type="GO" id="GO:0004693">
    <property type="term" value="F:cyclin-dependent protein serine/threonine kinase activity"/>
    <property type="evidence" value="ECO:0007669"/>
    <property type="project" value="UniProtKB-EC"/>
</dbReference>
<reference evidence="16" key="1">
    <citation type="submission" date="2021-04" db="EMBL/GenBank/DDBJ databases">
        <authorList>
            <consortium name="Wellcome Sanger Institute Data Sharing"/>
        </authorList>
    </citation>
    <scope>NUCLEOTIDE SEQUENCE [LARGE SCALE GENOMIC DNA]</scope>
</reference>
<evidence type="ECO:0000256" key="6">
    <source>
        <dbReference type="ARBA" id="ARBA00022679"/>
    </source>
</evidence>
<dbReference type="InParanoid" id="A0A671XA50"/>
<dbReference type="SUPFAM" id="SSF49265">
    <property type="entry name" value="Fibronectin type III"/>
    <property type="match status" value="1"/>
</dbReference>
<name>A0A671XA50_SPAAU</name>
<dbReference type="FunFam" id="3.30.200.20:FF:000049">
    <property type="entry name" value="cyclin-dependent kinase-like 1 isoform X1"/>
    <property type="match status" value="1"/>
</dbReference>
<dbReference type="SUPFAM" id="SSF56112">
    <property type="entry name" value="Protein kinase-like (PK-like)"/>
    <property type="match status" value="1"/>
</dbReference>
<dbReference type="InterPro" id="IPR017441">
    <property type="entry name" value="Protein_kinase_ATP_BS"/>
</dbReference>
<feature type="domain" description="Protein kinase" evidence="14">
    <location>
        <begin position="4"/>
        <end position="280"/>
    </location>
</feature>
<dbReference type="InterPro" id="IPR003961">
    <property type="entry name" value="FN3_dom"/>
</dbReference>
<dbReference type="GO" id="GO:0005737">
    <property type="term" value="C:cytoplasm"/>
    <property type="evidence" value="ECO:0007669"/>
    <property type="project" value="UniProtKB-SubCell"/>
</dbReference>
<dbReference type="PROSITE" id="PS50011">
    <property type="entry name" value="PROTEIN_KINASE_DOM"/>
    <property type="match status" value="1"/>
</dbReference>
<accession>A0A671XA50</accession>
<dbReference type="Pfam" id="PF00069">
    <property type="entry name" value="Pkinase"/>
    <property type="match status" value="1"/>
</dbReference>
<dbReference type="FunFam" id="1.10.510.10:FF:000191">
    <property type="entry name" value="cyclin-dependent kinase-like 1 isoform X1"/>
    <property type="match status" value="1"/>
</dbReference>
<comment type="similarity">
    <text evidence="2">Belongs to the protein kinase superfamily. CMGC Ser/Thr protein kinase family. CDC2/CDKX subfamily.</text>
</comment>
<dbReference type="CDD" id="cd07847">
    <property type="entry name" value="STKc_CDKL1_4"/>
    <property type="match status" value="1"/>
</dbReference>
<dbReference type="Proteomes" id="UP000472265">
    <property type="component" value="Chromosome 16"/>
</dbReference>
<evidence type="ECO:0000256" key="9">
    <source>
        <dbReference type="ARBA" id="ARBA00022840"/>
    </source>
</evidence>
<evidence type="ECO:0000256" key="13">
    <source>
        <dbReference type="RuleBase" id="RU000304"/>
    </source>
</evidence>
<evidence type="ECO:0000256" key="2">
    <source>
        <dbReference type="ARBA" id="ARBA00006485"/>
    </source>
</evidence>
<protein>
    <recommendedName>
        <fullName evidence="3">cyclin-dependent kinase</fullName>
        <ecNumber evidence="3">2.7.11.22</ecNumber>
    </recommendedName>
</protein>
<evidence type="ECO:0000256" key="5">
    <source>
        <dbReference type="ARBA" id="ARBA00022527"/>
    </source>
</evidence>
<evidence type="ECO:0000259" key="15">
    <source>
        <dbReference type="PROSITE" id="PS50853"/>
    </source>
</evidence>
<dbReference type="InterPro" id="IPR050108">
    <property type="entry name" value="CDK"/>
</dbReference>
<dbReference type="InterPro" id="IPR000719">
    <property type="entry name" value="Prot_kinase_dom"/>
</dbReference>
<dbReference type="PANTHER" id="PTHR24056">
    <property type="entry name" value="CELL DIVISION PROTEIN KINASE"/>
    <property type="match status" value="1"/>
</dbReference>
<evidence type="ECO:0000259" key="14">
    <source>
        <dbReference type="PROSITE" id="PS50011"/>
    </source>
</evidence>
<keyword evidence="9 12" id="KW-0067">ATP-binding</keyword>
<comment type="catalytic activity">
    <reaction evidence="10">
        <text>L-threonyl-[protein] + ATP = O-phospho-L-threonyl-[protein] + ADP + H(+)</text>
        <dbReference type="Rhea" id="RHEA:46608"/>
        <dbReference type="Rhea" id="RHEA-COMP:11060"/>
        <dbReference type="Rhea" id="RHEA-COMP:11605"/>
        <dbReference type="ChEBI" id="CHEBI:15378"/>
        <dbReference type="ChEBI" id="CHEBI:30013"/>
        <dbReference type="ChEBI" id="CHEBI:30616"/>
        <dbReference type="ChEBI" id="CHEBI:61977"/>
        <dbReference type="ChEBI" id="CHEBI:456216"/>
        <dbReference type="EC" id="2.7.11.22"/>
    </reaction>
</comment>
<keyword evidence="7 12" id="KW-0547">Nucleotide-binding</keyword>
<keyword evidence="6" id="KW-0808">Transferase</keyword>
<dbReference type="FunCoup" id="A0A671XA50">
    <property type="interactions" value="206"/>
</dbReference>
<comment type="subcellular location">
    <subcellularLocation>
        <location evidence="1">Cytoplasm</location>
    </subcellularLocation>
</comment>
<keyword evidence="8" id="KW-0418">Kinase</keyword>
<dbReference type="Ensembl" id="ENSSAUT00010048131.1">
    <property type="protein sequence ID" value="ENSSAUP00010045785.1"/>
    <property type="gene ID" value="ENSSAUG00010019095.1"/>
</dbReference>
<sequence length="486" mass="55418">MEKYEKIGKIGEGSYGVVFKCRNKDTGQIVAIKKFVESEDDPIIKKIALREIRMLKQLKHANLVNLIEVFRRKRKLHLVFEYCDHTVLNELDRHPRGVPEHLVRSITWQTLQAVNFCHKQNCIHRDVKPENILITKHQVIKLCDFGFARILTGPCDYYTDYVATRWYRAPELLVGDTQYGPPVDVWAIGCVFAELLSGIPLWPGKSDMDQLYLIRKTLGDLIPRHQQVFSNNQFFCGVSVPEPQEMEPLEQKYPNLSHQALSLMKLTRPVGTLPVTLLIVGNIATSIARSVFQNLDCTHDFHSMSCDFDAPVCSGYNLTLRCLSFEDESSCIFKKCDRGKCCCSTQMTIIYGEDHNATVWNGAVNLVSKIISVADSFKPRAPTNVTVVETDVNVKVTWSLNMDHRPSLRDDLKAIVTYREKGETPQVSEPFKPTIVNGLGYYEINSKHMEPSTTYLVSVRSVSWNNLPSDSSEEVEFTTRSWFVEL</sequence>
<dbReference type="EC" id="2.7.11.22" evidence="3"/>
<evidence type="ECO:0000256" key="1">
    <source>
        <dbReference type="ARBA" id="ARBA00004496"/>
    </source>
</evidence>
<dbReference type="Gene3D" id="2.60.40.10">
    <property type="entry name" value="Immunoglobulins"/>
    <property type="match status" value="1"/>
</dbReference>
<dbReference type="SMART" id="SM00220">
    <property type="entry name" value="S_TKc"/>
    <property type="match status" value="1"/>
</dbReference>
<keyword evidence="17" id="KW-1185">Reference proteome</keyword>
<reference evidence="16" key="2">
    <citation type="submission" date="2025-08" db="UniProtKB">
        <authorList>
            <consortium name="Ensembl"/>
        </authorList>
    </citation>
    <scope>IDENTIFICATION</scope>
</reference>
<dbReference type="GO" id="GO:0005524">
    <property type="term" value="F:ATP binding"/>
    <property type="evidence" value="ECO:0007669"/>
    <property type="project" value="UniProtKB-UniRule"/>
</dbReference>
<dbReference type="GO" id="GO:0005634">
    <property type="term" value="C:nucleus"/>
    <property type="evidence" value="ECO:0007669"/>
    <property type="project" value="TreeGrafter"/>
</dbReference>
<dbReference type="PROSITE" id="PS00108">
    <property type="entry name" value="PROTEIN_KINASE_ST"/>
    <property type="match status" value="1"/>
</dbReference>
<evidence type="ECO:0000256" key="11">
    <source>
        <dbReference type="ARBA" id="ARBA00048367"/>
    </source>
</evidence>
<dbReference type="InterPro" id="IPR036116">
    <property type="entry name" value="FN3_sf"/>
</dbReference>
<dbReference type="GeneTree" id="ENSGT00940000159132"/>
<reference evidence="16" key="3">
    <citation type="submission" date="2025-09" db="UniProtKB">
        <authorList>
            <consortium name="Ensembl"/>
        </authorList>
    </citation>
    <scope>IDENTIFICATION</scope>
</reference>
<dbReference type="PANTHER" id="PTHR24056:SF510">
    <property type="entry name" value="CYCLIN-DEPENDENT KINASE-LIKE 1"/>
    <property type="match status" value="1"/>
</dbReference>
<gene>
    <name evidence="16" type="primary">CDKL1</name>
    <name evidence="16" type="synonym">cdkl1</name>
</gene>
<dbReference type="InterPro" id="IPR013783">
    <property type="entry name" value="Ig-like_fold"/>
</dbReference>
<keyword evidence="5 13" id="KW-0723">Serine/threonine-protein kinase</keyword>
<feature type="domain" description="Fibronectin type-III" evidence="15">
    <location>
        <begin position="378"/>
        <end position="482"/>
    </location>
</feature>
<dbReference type="Gene3D" id="3.30.200.20">
    <property type="entry name" value="Phosphorylase Kinase, domain 1"/>
    <property type="match status" value="1"/>
</dbReference>
<evidence type="ECO:0000256" key="7">
    <source>
        <dbReference type="ARBA" id="ARBA00022741"/>
    </source>
</evidence>
<dbReference type="InterPro" id="IPR008271">
    <property type="entry name" value="Ser/Thr_kinase_AS"/>
</dbReference>
<evidence type="ECO:0000313" key="16">
    <source>
        <dbReference type="Ensembl" id="ENSSAUP00010045785.1"/>
    </source>
</evidence>
<comment type="catalytic activity">
    <reaction evidence="11">
        <text>L-seryl-[protein] + ATP = O-phospho-L-seryl-[protein] + ADP + H(+)</text>
        <dbReference type="Rhea" id="RHEA:17989"/>
        <dbReference type="Rhea" id="RHEA-COMP:9863"/>
        <dbReference type="Rhea" id="RHEA-COMP:11604"/>
        <dbReference type="ChEBI" id="CHEBI:15378"/>
        <dbReference type="ChEBI" id="CHEBI:29999"/>
        <dbReference type="ChEBI" id="CHEBI:30616"/>
        <dbReference type="ChEBI" id="CHEBI:83421"/>
        <dbReference type="ChEBI" id="CHEBI:456216"/>
        <dbReference type="EC" id="2.7.11.22"/>
    </reaction>
</comment>
<dbReference type="AlphaFoldDB" id="A0A671XA50"/>
<evidence type="ECO:0000256" key="8">
    <source>
        <dbReference type="ARBA" id="ARBA00022777"/>
    </source>
</evidence>
<evidence type="ECO:0000256" key="3">
    <source>
        <dbReference type="ARBA" id="ARBA00012425"/>
    </source>
</evidence>
<proteinExistence type="inferred from homology"/>